<comment type="caution">
    <text evidence="1">The sequence shown here is derived from an EMBL/GenBank/DDBJ whole genome shotgun (WGS) entry which is preliminary data.</text>
</comment>
<gene>
    <name evidence="1" type="ORF">H6G03_31310</name>
</gene>
<dbReference type="Proteomes" id="UP000641646">
    <property type="component" value="Unassembled WGS sequence"/>
</dbReference>
<reference evidence="1" key="2">
    <citation type="submission" date="2020-08" db="EMBL/GenBank/DDBJ databases">
        <authorList>
            <person name="Chen M."/>
            <person name="Teng W."/>
            <person name="Zhao L."/>
            <person name="Hu C."/>
            <person name="Zhou Y."/>
            <person name="Han B."/>
            <person name="Song L."/>
            <person name="Shu W."/>
        </authorList>
    </citation>
    <scope>NUCLEOTIDE SEQUENCE</scope>
    <source>
        <strain evidence="1">FACHB-1375</strain>
    </source>
</reference>
<evidence type="ECO:0000313" key="2">
    <source>
        <dbReference type="Proteomes" id="UP000641646"/>
    </source>
</evidence>
<dbReference type="EMBL" id="JACJPW010000125">
    <property type="protein sequence ID" value="MBD2185510.1"/>
    <property type="molecule type" value="Genomic_DNA"/>
</dbReference>
<proteinExistence type="predicted"/>
<reference evidence="1" key="1">
    <citation type="journal article" date="2015" name="ISME J.">
        <title>Draft Genome Sequence of Streptomyces incarnatus NRRL8089, which Produces the Nucleoside Antibiotic Sinefungin.</title>
        <authorList>
            <person name="Oshima K."/>
            <person name="Hattori M."/>
            <person name="Shimizu H."/>
            <person name="Fukuda K."/>
            <person name="Nemoto M."/>
            <person name="Inagaki K."/>
            <person name="Tamura T."/>
        </authorList>
    </citation>
    <scope>NUCLEOTIDE SEQUENCE</scope>
    <source>
        <strain evidence="1">FACHB-1375</strain>
    </source>
</reference>
<dbReference type="RefSeq" id="WP_190473898.1">
    <property type="nucleotide sequence ID" value="NZ_JACJPW010000125.1"/>
</dbReference>
<protein>
    <submittedName>
        <fullName evidence="1">Uncharacterized protein</fullName>
    </submittedName>
</protein>
<organism evidence="1 2">
    <name type="scientific">Aerosakkonema funiforme FACHB-1375</name>
    <dbReference type="NCBI Taxonomy" id="2949571"/>
    <lineage>
        <taxon>Bacteria</taxon>
        <taxon>Bacillati</taxon>
        <taxon>Cyanobacteriota</taxon>
        <taxon>Cyanophyceae</taxon>
        <taxon>Oscillatoriophycideae</taxon>
        <taxon>Aerosakkonematales</taxon>
        <taxon>Aerosakkonemataceae</taxon>
        <taxon>Aerosakkonema</taxon>
    </lineage>
</organism>
<evidence type="ECO:0000313" key="1">
    <source>
        <dbReference type="EMBL" id="MBD2185510.1"/>
    </source>
</evidence>
<accession>A0A926ZK24</accession>
<keyword evidence="2" id="KW-1185">Reference proteome</keyword>
<name>A0A926ZK24_9CYAN</name>
<sequence>MSERRFNKLQLYAVQSDKTMTQVVEELIDSLPQPKEFGNSSSTSLPR</sequence>
<dbReference type="AlphaFoldDB" id="A0A926ZK24"/>